<evidence type="ECO:0000256" key="4">
    <source>
        <dbReference type="PROSITE-ProRule" id="PRU01377"/>
    </source>
</evidence>
<comment type="caution">
    <text evidence="8">The sequence shown here is derived from an EMBL/GenBank/DDBJ whole genome shotgun (WGS) entry which is preliminary data.</text>
</comment>
<dbReference type="Gene3D" id="3.10.450.10">
    <property type="match status" value="2"/>
</dbReference>
<comment type="similarity">
    <text evidence="1 4">Belongs to the protease inhibitor I47 (latexin) family.</text>
</comment>
<protein>
    <recommendedName>
        <fullName evidence="7">Cystatin LXN-type domain-containing protein</fullName>
    </recommendedName>
</protein>
<gene>
    <name evidence="8" type="ORF">NDU88_001204</name>
</gene>
<feature type="region of interest" description="Disordered" evidence="5">
    <location>
        <begin position="249"/>
        <end position="271"/>
    </location>
</feature>
<keyword evidence="3" id="KW-0677">Repeat</keyword>
<feature type="domain" description="Cystatin LXN-type" evidence="7">
    <location>
        <begin position="23"/>
        <end position="128"/>
    </location>
</feature>
<evidence type="ECO:0000256" key="1">
    <source>
        <dbReference type="ARBA" id="ARBA00010083"/>
    </source>
</evidence>
<evidence type="ECO:0000256" key="2">
    <source>
        <dbReference type="ARBA" id="ARBA00022690"/>
    </source>
</evidence>
<dbReference type="PANTHER" id="PTHR28591">
    <property type="entry name" value="LATEXIN"/>
    <property type="match status" value="1"/>
</dbReference>
<evidence type="ECO:0000259" key="7">
    <source>
        <dbReference type="PROSITE" id="PS52033"/>
    </source>
</evidence>
<keyword evidence="9" id="KW-1185">Reference proteome</keyword>
<dbReference type="AlphaFoldDB" id="A0AAV7LC37"/>
<keyword evidence="6" id="KW-0732">Signal</keyword>
<accession>A0AAV7LC37</accession>
<sequence length="271" mass="30655">MQWSLCLSVLCGLQSLSVDGFLPFPLKSDSVRAIPASDRYARQTARVAIHYLNYLAASPNNLLILGEVTKATVKGVPGIGHKYYIEFTTDDFKTNQKVGTCFGTVFFQSHKPRPAVNVNCTNNNSQNQINDDDYNLYEKIKQQSKPITANEIPDSFGHIDPSHEPLRDLALAGSSLVMWEKSTEKMHYYMAQVKSVKQWARRDDFIDFDYNILLHEIPTQEIVPCHMRVIWYPGEPLKVKYECFPLSRSEESEEGSSGSHSEEGSASYGNF</sequence>
<evidence type="ECO:0000256" key="6">
    <source>
        <dbReference type="SAM" id="SignalP"/>
    </source>
</evidence>
<evidence type="ECO:0000256" key="5">
    <source>
        <dbReference type="SAM" id="MobiDB-lite"/>
    </source>
</evidence>
<dbReference type="PANTHER" id="PTHR28591:SF2">
    <property type="entry name" value="RETINOIC ACID RECEPTOR RESPONDER PROTEIN 1"/>
    <property type="match status" value="1"/>
</dbReference>
<dbReference type="SUPFAM" id="SSF54403">
    <property type="entry name" value="Cystatin/monellin"/>
    <property type="match status" value="2"/>
</dbReference>
<dbReference type="InterPro" id="IPR049897">
    <property type="entry name" value="CYSTATIN_LXN"/>
</dbReference>
<dbReference type="Proteomes" id="UP001066276">
    <property type="component" value="Chromosome 11"/>
</dbReference>
<dbReference type="GO" id="GO:0005615">
    <property type="term" value="C:extracellular space"/>
    <property type="evidence" value="ECO:0007669"/>
    <property type="project" value="TreeGrafter"/>
</dbReference>
<reference evidence="8" key="1">
    <citation type="journal article" date="2022" name="bioRxiv">
        <title>Sequencing and chromosome-scale assembly of the giantPleurodeles waltlgenome.</title>
        <authorList>
            <person name="Brown T."/>
            <person name="Elewa A."/>
            <person name="Iarovenko S."/>
            <person name="Subramanian E."/>
            <person name="Araus A.J."/>
            <person name="Petzold A."/>
            <person name="Susuki M."/>
            <person name="Suzuki K.-i.T."/>
            <person name="Hayashi T."/>
            <person name="Toyoda A."/>
            <person name="Oliveira C."/>
            <person name="Osipova E."/>
            <person name="Leigh N.D."/>
            <person name="Simon A."/>
            <person name="Yun M.H."/>
        </authorList>
    </citation>
    <scope>NUCLEOTIDE SEQUENCE</scope>
    <source>
        <strain evidence="8">20211129_DDA</strain>
        <tissue evidence="8">Liver</tissue>
    </source>
</reference>
<dbReference type="Pfam" id="PF06907">
    <property type="entry name" value="LXN"/>
    <property type="match status" value="1"/>
</dbReference>
<keyword evidence="2 4" id="KW-0646">Protease inhibitor</keyword>
<dbReference type="InterPro" id="IPR046350">
    <property type="entry name" value="Cystatin_sf"/>
</dbReference>
<dbReference type="InterPro" id="IPR009684">
    <property type="entry name" value="Latexin"/>
</dbReference>
<feature type="domain" description="Cystatin LXN-type" evidence="7">
    <location>
        <begin position="148"/>
        <end position="254"/>
    </location>
</feature>
<dbReference type="PROSITE" id="PS52033">
    <property type="entry name" value="CYSTATIN_LXN"/>
    <property type="match status" value="2"/>
</dbReference>
<feature type="compositionally biased region" description="Low complexity" evidence="5">
    <location>
        <begin position="255"/>
        <end position="271"/>
    </location>
</feature>
<evidence type="ECO:0000313" key="9">
    <source>
        <dbReference type="Proteomes" id="UP001066276"/>
    </source>
</evidence>
<feature type="signal peptide" evidence="6">
    <location>
        <begin position="1"/>
        <end position="20"/>
    </location>
</feature>
<organism evidence="8 9">
    <name type="scientific">Pleurodeles waltl</name>
    <name type="common">Iberian ribbed newt</name>
    <dbReference type="NCBI Taxonomy" id="8319"/>
    <lineage>
        <taxon>Eukaryota</taxon>
        <taxon>Metazoa</taxon>
        <taxon>Chordata</taxon>
        <taxon>Craniata</taxon>
        <taxon>Vertebrata</taxon>
        <taxon>Euteleostomi</taxon>
        <taxon>Amphibia</taxon>
        <taxon>Batrachia</taxon>
        <taxon>Caudata</taxon>
        <taxon>Salamandroidea</taxon>
        <taxon>Salamandridae</taxon>
        <taxon>Pleurodelinae</taxon>
        <taxon>Pleurodeles</taxon>
    </lineage>
</organism>
<feature type="chain" id="PRO_5043328111" description="Cystatin LXN-type domain-containing protein" evidence="6">
    <location>
        <begin position="21"/>
        <end position="271"/>
    </location>
</feature>
<name>A0AAV7LC37_PLEWA</name>
<dbReference type="EMBL" id="JANPWB010000015">
    <property type="protein sequence ID" value="KAJ1088045.1"/>
    <property type="molecule type" value="Genomic_DNA"/>
</dbReference>
<proteinExistence type="inferred from homology"/>
<evidence type="ECO:0000256" key="3">
    <source>
        <dbReference type="ARBA" id="ARBA00022737"/>
    </source>
</evidence>
<evidence type="ECO:0000313" key="8">
    <source>
        <dbReference type="EMBL" id="KAJ1088045.1"/>
    </source>
</evidence>
<dbReference type="GO" id="GO:0008191">
    <property type="term" value="F:metalloendopeptidase inhibitor activity"/>
    <property type="evidence" value="ECO:0007669"/>
    <property type="project" value="UniProtKB-UniRule"/>
</dbReference>